<evidence type="ECO:0000313" key="1">
    <source>
        <dbReference type="EMBL" id="GFS79572.1"/>
    </source>
</evidence>
<dbReference type="EMBL" id="BMAW01097434">
    <property type="protein sequence ID" value="GFS79572.1"/>
    <property type="molecule type" value="Genomic_DNA"/>
</dbReference>
<accession>A0A8X6T689</accession>
<comment type="caution">
    <text evidence="1">The sequence shown here is derived from an EMBL/GenBank/DDBJ whole genome shotgun (WGS) entry which is preliminary data.</text>
</comment>
<keyword evidence="2" id="KW-1185">Reference proteome</keyword>
<organism evidence="1 2">
    <name type="scientific">Nephila pilipes</name>
    <name type="common">Giant wood spider</name>
    <name type="synonym">Nephila maculata</name>
    <dbReference type="NCBI Taxonomy" id="299642"/>
    <lineage>
        <taxon>Eukaryota</taxon>
        <taxon>Metazoa</taxon>
        <taxon>Ecdysozoa</taxon>
        <taxon>Arthropoda</taxon>
        <taxon>Chelicerata</taxon>
        <taxon>Arachnida</taxon>
        <taxon>Araneae</taxon>
        <taxon>Araneomorphae</taxon>
        <taxon>Entelegynae</taxon>
        <taxon>Araneoidea</taxon>
        <taxon>Nephilidae</taxon>
        <taxon>Nephila</taxon>
    </lineage>
</organism>
<name>A0A8X6T689_NEPPI</name>
<dbReference type="AlphaFoldDB" id="A0A8X6T689"/>
<sequence>MADDKTKWVKAKRGTARTVVTCKHIENNIQDSCNLSRNSCPCCPEEFNQKKLQRPVSLIRPKVLDMEKESLMPINPMLQRTLIKEVPFQMILDLVSISVDPSTVDGRVMKTKYRKIVKLVFKD</sequence>
<reference evidence="1" key="1">
    <citation type="submission" date="2020-08" db="EMBL/GenBank/DDBJ databases">
        <title>Multicomponent nature underlies the extraordinary mechanical properties of spider dragline silk.</title>
        <authorList>
            <person name="Kono N."/>
            <person name="Nakamura H."/>
            <person name="Mori M."/>
            <person name="Yoshida Y."/>
            <person name="Ohtoshi R."/>
            <person name="Malay A.D."/>
            <person name="Moran D.A.P."/>
            <person name="Tomita M."/>
            <person name="Numata K."/>
            <person name="Arakawa K."/>
        </authorList>
    </citation>
    <scope>NUCLEOTIDE SEQUENCE</scope>
</reference>
<protein>
    <submittedName>
        <fullName evidence="1">Uncharacterized protein</fullName>
    </submittedName>
</protein>
<dbReference type="Proteomes" id="UP000887013">
    <property type="component" value="Unassembled WGS sequence"/>
</dbReference>
<proteinExistence type="predicted"/>
<evidence type="ECO:0000313" key="2">
    <source>
        <dbReference type="Proteomes" id="UP000887013"/>
    </source>
</evidence>
<gene>
    <name evidence="1" type="ORF">NPIL_703581</name>
</gene>